<evidence type="ECO:0000256" key="1">
    <source>
        <dbReference type="SAM" id="SignalP"/>
    </source>
</evidence>
<name>A0A1I1T5I9_9RHOB</name>
<dbReference type="Pfam" id="PF16156">
    <property type="entry name" value="DUF4864"/>
    <property type="match status" value="1"/>
</dbReference>
<dbReference type="Proteomes" id="UP000198977">
    <property type="component" value="Unassembled WGS sequence"/>
</dbReference>
<evidence type="ECO:0008006" key="4">
    <source>
        <dbReference type="Google" id="ProtNLM"/>
    </source>
</evidence>
<evidence type="ECO:0000313" key="2">
    <source>
        <dbReference type="EMBL" id="SFD50650.1"/>
    </source>
</evidence>
<reference evidence="2 3" key="1">
    <citation type="submission" date="2016-10" db="EMBL/GenBank/DDBJ databases">
        <authorList>
            <person name="de Groot N.N."/>
        </authorList>
    </citation>
    <scope>NUCLEOTIDE SEQUENCE [LARGE SCALE GENOMIC DNA]</scope>
    <source>
        <strain evidence="2 3">DSM 11443</strain>
    </source>
</reference>
<dbReference type="AlphaFoldDB" id="A0A1I1T5I9"/>
<sequence length="137" mass="15240">MLKAIMTVLGGLVLSALLSFAVAAQQTEIESTINSQFEAFKADDFERAFDFATPSLQQLFQSPENFKRMVTTGYPMVWRPGEVRYLELKEIGGSIFQRVQVTDAKGFTHLLLYQMVETEAGWRIASVQLLDAPGATA</sequence>
<protein>
    <recommendedName>
        <fullName evidence="4">DUF4864 domain-containing protein</fullName>
    </recommendedName>
</protein>
<proteinExistence type="predicted"/>
<evidence type="ECO:0000313" key="3">
    <source>
        <dbReference type="Proteomes" id="UP000198977"/>
    </source>
</evidence>
<accession>A0A1I1T5I9</accession>
<dbReference type="EMBL" id="FOMW01000001">
    <property type="protein sequence ID" value="SFD50650.1"/>
    <property type="molecule type" value="Genomic_DNA"/>
</dbReference>
<dbReference type="InterPro" id="IPR032347">
    <property type="entry name" value="DUF4864"/>
</dbReference>
<dbReference type="STRING" id="74348.SAMN04488523_101184"/>
<dbReference type="OrthoDB" id="9130422at2"/>
<organism evidence="2 3">
    <name type="scientific">Sulfitobacter brevis</name>
    <dbReference type="NCBI Taxonomy" id="74348"/>
    <lineage>
        <taxon>Bacteria</taxon>
        <taxon>Pseudomonadati</taxon>
        <taxon>Pseudomonadota</taxon>
        <taxon>Alphaproteobacteria</taxon>
        <taxon>Rhodobacterales</taxon>
        <taxon>Roseobacteraceae</taxon>
        <taxon>Sulfitobacter</taxon>
    </lineage>
</organism>
<feature type="chain" id="PRO_5011681185" description="DUF4864 domain-containing protein" evidence="1">
    <location>
        <begin position="25"/>
        <end position="137"/>
    </location>
</feature>
<keyword evidence="3" id="KW-1185">Reference proteome</keyword>
<keyword evidence="1" id="KW-0732">Signal</keyword>
<gene>
    <name evidence="2" type="ORF">SAMN04488523_101184</name>
</gene>
<feature type="signal peptide" evidence="1">
    <location>
        <begin position="1"/>
        <end position="24"/>
    </location>
</feature>